<organism evidence="1 2">
    <name type="scientific">Argiope bruennichi</name>
    <name type="common">Wasp spider</name>
    <name type="synonym">Aranea bruennichi</name>
    <dbReference type="NCBI Taxonomy" id="94029"/>
    <lineage>
        <taxon>Eukaryota</taxon>
        <taxon>Metazoa</taxon>
        <taxon>Ecdysozoa</taxon>
        <taxon>Arthropoda</taxon>
        <taxon>Chelicerata</taxon>
        <taxon>Arachnida</taxon>
        <taxon>Araneae</taxon>
        <taxon>Araneomorphae</taxon>
        <taxon>Entelegynae</taxon>
        <taxon>Araneoidea</taxon>
        <taxon>Araneidae</taxon>
        <taxon>Argiope</taxon>
    </lineage>
</organism>
<evidence type="ECO:0000313" key="1">
    <source>
        <dbReference type="EMBL" id="KAF8785689.1"/>
    </source>
</evidence>
<reference evidence="1" key="1">
    <citation type="journal article" date="2020" name="bioRxiv">
        <title>Chromosome-level reference genome of the European wasp spider Argiope bruennichi: a resource for studies on range expansion and evolutionary adaptation.</title>
        <authorList>
            <person name="Sheffer M.M."/>
            <person name="Hoppe A."/>
            <person name="Krehenwinkel H."/>
            <person name="Uhl G."/>
            <person name="Kuss A.W."/>
            <person name="Jensen L."/>
            <person name="Jensen C."/>
            <person name="Gillespie R.G."/>
            <person name="Hoff K.J."/>
            <person name="Prost S."/>
        </authorList>
    </citation>
    <scope>NUCLEOTIDE SEQUENCE</scope>
</reference>
<gene>
    <name evidence="1" type="ORF">HNY73_011202</name>
</gene>
<accession>A0A8T0F8D5</accession>
<evidence type="ECO:0000313" key="2">
    <source>
        <dbReference type="Proteomes" id="UP000807504"/>
    </source>
</evidence>
<reference evidence="1" key="2">
    <citation type="submission" date="2020-06" db="EMBL/GenBank/DDBJ databases">
        <authorList>
            <person name="Sheffer M."/>
        </authorList>
    </citation>
    <scope>NUCLEOTIDE SEQUENCE</scope>
</reference>
<sequence length="75" mass="8953">MRKIWGRIEAFSVKTVQTFKFDASNTWRNSIAKKLIHLHILSEMQFFLTENDIGSNFVPFLEDSKIRFFLNNQEK</sequence>
<protein>
    <submittedName>
        <fullName evidence="1">Uncharacterized protein</fullName>
    </submittedName>
</protein>
<dbReference type="AlphaFoldDB" id="A0A8T0F8D5"/>
<comment type="caution">
    <text evidence="1">The sequence shown here is derived from an EMBL/GenBank/DDBJ whole genome shotgun (WGS) entry which is preliminary data.</text>
</comment>
<proteinExistence type="predicted"/>
<dbReference type="EMBL" id="JABXBU010000030">
    <property type="protein sequence ID" value="KAF8785689.1"/>
    <property type="molecule type" value="Genomic_DNA"/>
</dbReference>
<keyword evidence="2" id="KW-1185">Reference proteome</keyword>
<dbReference type="Proteomes" id="UP000807504">
    <property type="component" value="Unassembled WGS sequence"/>
</dbReference>
<name>A0A8T0F8D5_ARGBR</name>